<dbReference type="AlphaFoldDB" id="A0AAV1IKV6"/>
<sequence>MQRCEEARTELQQQPLPGSCECLKMDLGDFASVRTFAHGALQQLQAQHKKIQILA</sequence>
<name>A0AAV1IKV6_9CHLO</name>
<protein>
    <submittedName>
        <fullName evidence="1">Uncharacterized protein</fullName>
    </submittedName>
</protein>
<organism evidence="1 2">
    <name type="scientific">Coccomyxa viridis</name>
    <dbReference type="NCBI Taxonomy" id="1274662"/>
    <lineage>
        <taxon>Eukaryota</taxon>
        <taxon>Viridiplantae</taxon>
        <taxon>Chlorophyta</taxon>
        <taxon>core chlorophytes</taxon>
        <taxon>Trebouxiophyceae</taxon>
        <taxon>Trebouxiophyceae incertae sedis</taxon>
        <taxon>Coccomyxaceae</taxon>
        <taxon>Coccomyxa</taxon>
    </lineage>
</organism>
<proteinExistence type="predicted"/>
<gene>
    <name evidence="1" type="ORF">CVIRNUC_009788</name>
</gene>
<evidence type="ECO:0000313" key="2">
    <source>
        <dbReference type="Proteomes" id="UP001314263"/>
    </source>
</evidence>
<accession>A0AAV1IKV6</accession>
<dbReference type="EMBL" id="CAUYUE010000015">
    <property type="protein sequence ID" value="CAK0786574.1"/>
    <property type="molecule type" value="Genomic_DNA"/>
</dbReference>
<reference evidence="1 2" key="1">
    <citation type="submission" date="2023-10" db="EMBL/GenBank/DDBJ databases">
        <authorList>
            <person name="Maclean D."/>
            <person name="Macfadyen A."/>
        </authorList>
    </citation>
    <scope>NUCLEOTIDE SEQUENCE [LARGE SCALE GENOMIC DNA]</scope>
</reference>
<keyword evidence="2" id="KW-1185">Reference proteome</keyword>
<evidence type="ECO:0000313" key="1">
    <source>
        <dbReference type="EMBL" id="CAK0786574.1"/>
    </source>
</evidence>
<dbReference type="Proteomes" id="UP001314263">
    <property type="component" value="Unassembled WGS sequence"/>
</dbReference>
<comment type="caution">
    <text evidence="1">The sequence shown here is derived from an EMBL/GenBank/DDBJ whole genome shotgun (WGS) entry which is preliminary data.</text>
</comment>